<dbReference type="CDD" id="cd19095">
    <property type="entry name" value="AKR_PA4992-like"/>
    <property type="match status" value="1"/>
</dbReference>
<dbReference type="PANTHER" id="PTHR43312">
    <property type="entry name" value="D-THREO-ALDOSE 1-DEHYDROGENASE"/>
    <property type="match status" value="1"/>
</dbReference>
<evidence type="ECO:0000313" key="3">
    <source>
        <dbReference type="EMBL" id="MDC0681508.1"/>
    </source>
</evidence>
<feature type="region of interest" description="Disordered" evidence="1">
    <location>
        <begin position="294"/>
        <end position="322"/>
    </location>
</feature>
<dbReference type="PANTHER" id="PTHR43312:SF1">
    <property type="entry name" value="NADP-DEPENDENT OXIDOREDUCTASE DOMAIN-CONTAINING PROTEIN"/>
    <property type="match status" value="1"/>
</dbReference>
<protein>
    <submittedName>
        <fullName evidence="3">Aldo/keto reductase</fullName>
    </submittedName>
</protein>
<dbReference type="InterPro" id="IPR023210">
    <property type="entry name" value="NADP_OxRdtase_dom"/>
</dbReference>
<evidence type="ECO:0000313" key="4">
    <source>
        <dbReference type="Proteomes" id="UP001217485"/>
    </source>
</evidence>
<proteinExistence type="predicted"/>
<dbReference type="RefSeq" id="WP_272098646.1">
    <property type="nucleotide sequence ID" value="NZ_JAQNDK010000003.1"/>
</dbReference>
<dbReference type="Proteomes" id="UP001217485">
    <property type="component" value="Unassembled WGS sequence"/>
</dbReference>
<dbReference type="Pfam" id="PF00248">
    <property type="entry name" value="Aldo_ket_red"/>
    <property type="match status" value="1"/>
</dbReference>
<feature type="domain" description="NADP-dependent oxidoreductase" evidence="2">
    <location>
        <begin position="19"/>
        <end position="291"/>
    </location>
</feature>
<feature type="compositionally biased region" description="Low complexity" evidence="1">
    <location>
        <begin position="304"/>
        <end position="322"/>
    </location>
</feature>
<keyword evidence="4" id="KW-1185">Reference proteome</keyword>
<dbReference type="InterPro" id="IPR036812">
    <property type="entry name" value="NAD(P)_OxRdtase_dom_sf"/>
</dbReference>
<dbReference type="Gene3D" id="3.20.20.100">
    <property type="entry name" value="NADP-dependent oxidoreductase domain"/>
    <property type="match status" value="1"/>
</dbReference>
<organism evidence="3 4">
    <name type="scientific">Sorangium atrum</name>
    <dbReference type="NCBI Taxonomy" id="2995308"/>
    <lineage>
        <taxon>Bacteria</taxon>
        <taxon>Pseudomonadati</taxon>
        <taxon>Myxococcota</taxon>
        <taxon>Polyangia</taxon>
        <taxon>Polyangiales</taxon>
        <taxon>Polyangiaceae</taxon>
        <taxon>Sorangium</taxon>
    </lineage>
</organism>
<evidence type="ECO:0000256" key="1">
    <source>
        <dbReference type="SAM" id="MobiDB-lite"/>
    </source>
</evidence>
<gene>
    <name evidence="3" type="ORF">POL72_27455</name>
</gene>
<accession>A0ABT5C516</accession>
<comment type="caution">
    <text evidence="3">The sequence shown here is derived from an EMBL/GenBank/DDBJ whole genome shotgun (WGS) entry which is preliminary data.</text>
</comment>
<sequence>MTDLPTRLLGRTGVRVTTLGFGAMELRGAPRGPELSDQEAERILNDVLDSGINFIDTSIDYGRSEERIGRFLSHRRHEYFLASKCGCVVGGAQGEHVHTAQNIRHGVENSLRLLKTDHLDLVQFHRSLTRQEFEQDGALEEALKLKSEGKVRFLGVSGTLPNLVEQIELGVFDAFQIPYSALQREHEEVISKAAQAGAGTIIRGGVARGAPTDWQRTNYMLPGTTMQDRWERARLDELLDGQTRIEFTLRFTLSHPGLSTTIVGTRDPKHLRDNLEFARKGPLPSEVVAEAKRRLTQAGSTPEAVPATGVRAAGAAQATAQA</sequence>
<dbReference type="SUPFAM" id="SSF51430">
    <property type="entry name" value="NAD(P)-linked oxidoreductase"/>
    <property type="match status" value="1"/>
</dbReference>
<evidence type="ECO:0000259" key="2">
    <source>
        <dbReference type="Pfam" id="PF00248"/>
    </source>
</evidence>
<reference evidence="3 4" key="1">
    <citation type="submission" date="2023-01" db="EMBL/GenBank/DDBJ databases">
        <title>Minimal conservation of predation-associated metabolite biosynthetic gene clusters underscores biosynthetic potential of Myxococcota including descriptions for ten novel species: Archangium lansinium sp. nov., Myxococcus landrumus sp. nov., Nannocystis bai.</title>
        <authorList>
            <person name="Ahearne A."/>
            <person name="Stevens C."/>
            <person name="Dowd S."/>
        </authorList>
    </citation>
    <scope>NUCLEOTIDE SEQUENCE [LARGE SCALE GENOMIC DNA]</scope>
    <source>
        <strain evidence="3 4">WIWO2</strain>
    </source>
</reference>
<name>A0ABT5C516_9BACT</name>
<dbReference type="InterPro" id="IPR053135">
    <property type="entry name" value="AKR2_Oxidoreductase"/>
</dbReference>
<dbReference type="EMBL" id="JAQNDK010000003">
    <property type="protein sequence ID" value="MDC0681508.1"/>
    <property type="molecule type" value="Genomic_DNA"/>
</dbReference>